<reference evidence="4 5" key="1">
    <citation type="submission" date="2024-09" db="EMBL/GenBank/DDBJ databases">
        <authorList>
            <person name="Sun Q."/>
            <person name="Mori K."/>
        </authorList>
    </citation>
    <scope>NUCLEOTIDE SEQUENCE [LARGE SCALE GENOMIC DNA]</scope>
    <source>
        <strain evidence="4 5">TBRC 1851</strain>
    </source>
</reference>
<dbReference type="Pfam" id="PF14417">
    <property type="entry name" value="MEDS"/>
    <property type="match status" value="1"/>
</dbReference>
<dbReference type="Pfam" id="PF13581">
    <property type="entry name" value="HATPase_c_2"/>
    <property type="match status" value="1"/>
</dbReference>
<dbReference type="EMBL" id="JBHMQT010000038">
    <property type="protein sequence ID" value="MFC0864218.1"/>
    <property type="molecule type" value="Genomic_DNA"/>
</dbReference>
<feature type="domain" description="Histidine kinase/HSP90-like ATPase" evidence="2">
    <location>
        <begin position="205"/>
        <end position="314"/>
    </location>
</feature>
<accession>A0ABV6U6Y1</accession>
<dbReference type="CDD" id="cd16936">
    <property type="entry name" value="HATPase_RsbW-like"/>
    <property type="match status" value="1"/>
</dbReference>
<dbReference type="InterPro" id="IPR003594">
    <property type="entry name" value="HATPase_dom"/>
</dbReference>
<dbReference type="SUPFAM" id="SSF55874">
    <property type="entry name" value="ATPase domain of HSP90 chaperone/DNA topoisomerase II/histidine kinase"/>
    <property type="match status" value="1"/>
</dbReference>
<name>A0ABV6U6Y1_9ACTN</name>
<keyword evidence="1" id="KW-0723">Serine/threonine-protein kinase</keyword>
<dbReference type="InterPro" id="IPR050267">
    <property type="entry name" value="Anti-sigma-factor_SerPK"/>
</dbReference>
<evidence type="ECO:0000256" key="1">
    <source>
        <dbReference type="ARBA" id="ARBA00022527"/>
    </source>
</evidence>
<organism evidence="4 5">
    <name type="scientific">Sphaerimonospora cavernae</name>
    <dbReference type="NCBI Taxonomy" id="1740611"/>
    <lineage>
        <taxon>Bacteria</taxon>
        <taxon>Bacillati</taxon>
        <taxon>Actinomycetota</taxon>
        <taxon>Actinomycetes</taxon>
        <taxon>Streptosporangiales</taxon>
        <taxon>Streptosporangiaceae</taxon>
        <taxon>Sphaerimonospora</taxon>
    </lineage>
</organism>
<evidence type="ECO:0000259" key="3">
    <source>
        <dbReference type="Pfam" id="PF14417"/>
    </source>
</evidence>
<dbReference type="InterPro" id="IPR036890">
    <property type="entry name" value="HATPase_C_sf"/>
</dbReference>
<gene>
    <name evidence="4" type="ORF">ACFHYQ_18140</name>
</gene>
<evidence type="ECO:0000259" key="2">
    <source>
        <dbReference type="Pfam" id="PF13581"/>
    </source>
</evidence>
<dbReference type="PANTHER" id="PTHR35526:SF3">
    <property type="entry name" value="ANTI-SIGMA-F FACTOR RSBW"/>
    <property type="match status" value="1"/>
</dbReference>
<comment type="caution">
    <text evidence="4">The sequence shown here is derived from an EMBL/GenBank/DDBJ whole genome shotgun (WGS) entry which is preliminary data.</text>
</comment>
<keyword evidence="1" id="KW-0418">Kinase</keyword>
<dbReference type="InterPro" id="IPR025847">
    <property type="entry name" value="MEDS_domain"/>
</dbReference>
<dbReference type="RefSeq" id="WP_394302344.1">
    <property type="nucleotide sequence ID" value="NZ_JBHMQT010000038.1"/>
</dbReference>
<dbReference type="PANTHER" id="PTHR35526">
    <property type="entry name" value="ANTI-SIGMA-F FACTOR RSBW-RELATED"/>
    <property type="match status" value="1"/>
</dbReference>
<feature type="domain" description="MEDS" evidence="3">
    <location>
        <begin position="17"/>
        <end position="161"/>
    </location>
</feature>
<dbReference type="InterPro" id="IPR047718">
    <property type="entry name" value="RsbA-like_anti_sig"/>
</dbReference>
<sequence>MSTLKHPATTEAADVFRHIALLYRDDDEYATVCAALVEEALARGDPALVVLPGRGGDLIRECLGPKAAGVSFKDMAVAGRNPGRIIPGVLLAFAAAHRGRHVWITGEPIWSGRSSVEYPACVTHEALINAVFAGRRATILCPYDVSRLEPAVVADAHRTHPLIQDGKGIRASPAYADPLETAAAFDLPLPAPPRGAPTCVFRDVGELPRVRAFLAKQVETSGLRGHRATELLIAVNELATNTTEYTRGPGTLTVWAENGSLVCHLDDPGQITDPLAGRVPPPDGATHGRGLLVVNELADLVRVHRHASGTRFRLHFDLLTR</sequence>
<dbReference type="Proteomes" id="UP001589870">
    <property type="component" value="Unassembled WGS sequence"/>
</dbReference>
<keyword evidence="5" id="KW-1185">Reference proteome</keyword>
<evidence type="ECO:0000313" key="5">
    <source>
        <dbReference type="Proteomes" id="UP001589870"/>
    </source>
</evidence>
<dbReference type="NCBIfam" id="NF041045">
    <property type="entry name" value="RsbA_anti_sig"/>
    <property type="match status" value="1"/>
</dbReference>
<evidence type="ECO:0000313" key="4">
    <source>
        <dbReference type="EMBL" id="MFC0864218.1"/>
    </source>
</evidence>
<protein>
    <submittedName>
        <fullName evidence="4">Anti-sigma factor RsbA family regulatory protein</fullName>
    </submittedName>
</protein>
<keyword evidence="1" id="KW-0808">Transferase</keyword>
<dbReference type="Gene3D" id="3.30.565.10">
    <property type="entry name" value="Histidine kinase-like ATPase, C-terminal domain"/>
    <property type="match status" value="1"/>
</dbReference>
<proteinExistence type="predicted"/>